<gene>
    <name evidence="2" type="ORF">CulFRC58_0027</name>
</gene>
<evidence type="ECO:0000313" key="3">
    <source>
        <dbReference type="Proteomes" id="UP000036185"/>
    </source>
</evidence>
<reference evidence="2 3" key="1">
    <citation type="journal article" date="2014" name="Int. J. Syst. Evol. Microbiol.">
        <title>Draft Genome Sequence of Corynebacterium ulcerans FRC58, Isolated from the Bronchitic Aspiration of a Patient in France.</title>
        <authorList>
            <person name="Silva Ado S."/>
            <person name="Barauna R.A."/>
            <person name="de Sa P.C."/>
            <person name="das Gracas D.A."/>
            <person name="Carneiro A.R."/>
            <person name="Thouvenin M."/>
            <person name="Azevedo V."/>
            <person name="Badell E."/>
            <person name="Guiso N."/>
            <person name="da Silva A.L."/>
            <person name="Ramos R.T."/>
        </authorList>
    </citation>
    <scope>NUCLEOTIDE SEQUENCE [LARGE SCALE GENOMIC DNA]</scope>
    <source>
        <strain evidence="2 3">FRC58</strain>
    </source>
</reference>
<name>A0ABM5TXT1_CORUL</name>
<dbReference type="Proteomes" id="UP000036185">
    <property type="component" value="Chromosome"/>
</dbReference>
<evidence type="ECO:0000313" key="2">
    <source>
        <dbReference type="EMBL" id="AKN75881.1"/>
    </source>
</evidence>
<dbReference type="EMBL" id="CP011913">
    <property type="protein sequence ID" value="AKN75881.1"/>
    <property type="molecule type" value="Genomic_DNA"/>
</dbReference>
<protein>
    <submittedName>
        <fullName evidence="2">Uncharacterized protein</fullName>
    </submittedName>
</protein>
<feature type="region of interest" description="Disordered" evidence="1">
    <location>
        <begin position="31"/>
        <end position="54"/>
    </location>
</feature>
<organism evidence="2 3">
    <name type="scientific">Corynebacterium ulcerans FRC58</name>
    <dbReference type="NCBI Taxonomy" id="1408268"/>
    <lineage>
        <taxon>Bacteria</taxon>
        <taxon>Bacillati</taxon>
        <taxon>Actinomycetota</taxon>
        <taxon>Actinomycetes</taxon>
        <taxon>Mycobacteriales</taxon>
        <taxon>Corynebacteriaceae</taxon>
        <taxon>Corynebacterium</taxon>
    </lineage>
</organism>
<evidence type="ECO:0000256" key="1">
    <source>
        <dbReference type="SAM" id="MobiDB-lite"/>
    </source>
</evidence>
<proteinExistence type="predicted"/>
<accession>A0ABM5TXT1</accession>
<sequence>MQKILDLGKSQSFLTSSFSLSTKGVPAILAASKNSDKNGFEQPETSTDGHDESH</sequence>
<keyword evidence="3" id="KW-1185">Reference proteome</keyword>